<dbReference type="PROSITE" id="PS50893">
    <property type="entry name" value="ABC_TRANSPORTER_2"/>
    <property type="match status" value="1"/>
</dbReference>
<evidence type="ECO:0000313" key="7">
    <source>
        <dbReference type="Proteomes" id="UP000178404"/>
    </source>
</evidence>
<dbReference type="FunFam" id="3.40.50.300:FF:000032">
    <property type="entry name" value="Export ABC transporter ATP-binding protein"/>
    <property type="match status" value="1"/>
</dbReference>
<gene>
    <name evidence="6" type="ORF">A3A90_01790</name>
</gene>
<dbReference type="InterPro" id="IPR003593">
    <property type="entry name" value="AAA+_ATPase"/>
</dbReference>
<keyword evidence="4" id="KW-0067">ATP-binding</keyword>
<dbReference type="EMBL" id="MHWA01000001">
    <property type="protein sequence ID" value="OHB02642.1"/>
    <property type="molecule type" value="Genomic_DNA"/>
</dbReference>
<name>A0A1G2U1B3_9BACT</name>
<comment type="similarity">
    <text evidence="1">Belongs to the ABC transporter superfamily.</text>
</comment>
<dbReference type="Gene3D" id="3.40.50.300">
    <property type="entry name" value="P-loop containing nucleotide triphosphate hydrolases"/>
    <property type="match status" value="1"/>
</dbReference>
<dbReference type="InterPro" id="IPR003439">
    <property type="entry name" value="ABC_transporter-like_ATP-bd"/>
</dbReference>
<dbReference type="InterPro" id="IPR017911">
    <property type="entry name" value="MacB-like_ATP-bd"/>
</dbReference>
<dbReference type="PANTHER" id="PTHR42798">
    <property type="entry name" value="LIPOPROTEIN-RELEASING SYSTEM ATP-BINDING PROTEIN LOLD"/>
    <property type="match status" value="1"/>
</dbReference>
<evidence type="ECO:0000256" key="1">
    <source>
        <dbReference type="ARBA" id="ARBA00005417"/>
    </source>
</evidence>
<comment type="caution">
    <text evidence="6">The sequence shown here is derived from an EMBL/GenBank/DDBJ whole genome shotgun (WGS) entry which is preliminary data.</text>
</comment>
<dbReference type="GO" id="GO:0022857">
    <property type="term" value="F:transmembrane transporter activity"/>
    <property type="evidence" value="ECO:0007669"/>
    <property type="project" value="UniProtKB-ARBA"/>
</dbReference>
<reference evidence="6 7" key="1">
    <citation type="journal article" date="2016" name="Nat. Commun.">
        <title>Thousands of microbial genomes shed light on interconnected biogeochemical processes in an aquifer system.</title>
        <authorList>
            <person name="Anantharaman K."/>
            <person name="Brown C.T."/>
            <person name="Hug L.A."/>
            <person name="Sharon I."/>
            <person name="Castelle C.J."/>
            <person name="Probst A.J."/>
            <person name="Thomas B.C."/>
            <person name="Singh A."/>
            <person name="Wilkins M.J."/>
            <person name="Karaoz U."/>
            <person name="Brodie E.L."/>
            <person name="Williams K.H."/>
            <person name="Hubbard S.S."/>
            <person name="Banfield J.F."/>
        </authorList>
    </citation>
    <scope>NUCLEOTIDE SEQUENCE [LARGE SCALE GENOMIC DNA]</scope>
</reference>
<dbReference type="CDD" id="cd03255">
    <property type="entry name" value="ABC_MJ0796_LolCDE_FtsE"/>
    <property type="match status" value="1"/>
</dbReference>
<protein>
    <recommendedName>
        <fullName evidence="5">ABC transporter domain-containing protein</fullName>
    </recommendedName>
</protein>
<dbReference type="GO" id="GO:0098796">
    <property type="term" value="C:membrane protein complex"/>
    <property type="evidence" value="ECO:0007669"/>
    <property type="project" value="UniProtKB-ARBA"/>
</dbReference>
<dbReference type="SMART" id="SM00382">
    <property type="entry name" value="AAA"/>
    <property type="match status" value="1"/>
</dbReference>
<dbReference type="Proteomes" id="UP000178404">
    <property type="component" value="Unassembled WGS sequence"/>
</dbReference>
<organism evidence="6 7">
    <name type="scientific">Candidatus Zambryskibacteria bacterium RIFCSPLOWO2_01_FULL_35_19</name>
    <dbReference type="NCBI Taxonomy" id="1802757"/>
    <lineage>
        <taxon>Bacteria</taxon>
        <taxon>Candidatus Zambryskiibacteriota</taxon>
    </lineage>
</organism>
<dbReference type="PANTHER" id="PTHR42798:SF6">
    <property type="entry name" value="CELL DIVISION ATP-BINDING PROTEIN FTSE"/>
    <property type="match status" value="1"/>
</dbReference>
<dbReference type="Pfam" id="PF00005">
    <property type="entry name" value="ABC_tran"/>
    <property type="match status" value="1"/>
</dbReference>
<dbReference type="InterPro" id="IPR017871">
    <property type="entry name" value="ABC_transporter-like_CS"/>
</dbReference>
<dbReference type="AlphaFoldDB" id="A0A1G2U1B3"/>
<accession>A0A1G2U1B3</accession>
<evidence type="ECO:0000256" key="2">
    <source>
        <dbReference type="ARBA" id="ARBA00022448"/>
    </source>
</evidence>
<keyword evidence="2" id="KW-0813">Transport</keyword>
<proteinExistence type="inferred from homology"/>
<dbReference type="SUPFAM" id="SSF52540">
    <property type="entry name" value="P-loop containing nucleoside triphosphate hydrolases"/>
    <property type="match status" value="1"/>
</dbReference>
<evidence type="ECO:0000259" key="5">
    <source>
        <dbReference type="PROSITE" id="PS50893"/>
    </source>
</evidence>
<keyword evidence="3" id="KW-0547">Nucleotide-binding</keyword>
<dbReference type="InterPro" id="IPR027417">
    <property type="entry name" value="P-loop_NTPase"/>
</dbReference>
<dbReference type="GO" id="GO:0016887">
    <property type="term" value="F:ATP hydrolysis activity"/>
    <property type="evidence" value="ECO:0007669"/>
    <property type="project" value="InterPro"/>
</dbReference>
<evidence type="ECO:0000313" key="6">
    <source>
        <dbReference type="EMBL" id="OHB02642.1"/>
    </source>
</evidence>
<sequence length="231" mass="25547">MSKIIEVKNLTKSFKTGEEELVVLNKMSFEVEEGSFFSITGRSGSGKSTLLYQLGLLDHPNSGDIIIDGINITNLNHKDRTRFRLKELGYVFQDYALVPELSAIENTVIPLLMQGLDKKEAYQKAEDALKKIGMGERLTNLPNQLSGGEQQRVSIARAIAHEPKIIFADEPTANLDSETADTVMKTFLELNANGQTIIMVTHEPEYARLTKRIIKIDKGVILADGGPESAV</sequence>
<dbReference type="PROSITE" id="PS00211">
    <property type="entry name" value="ABC_TRANSPORTER_1"/>
    <property type="match status" value="1"/>
</dbReference>
<evidence type="ECO:0000256" key="4">
    <source>
        <dbReference type="ARBA" id="ARBA00022840"/>
    </source>
</evidence>
<feature type="domain" description="ABC transporter" evidence="5">
    <location>
        <begin position="5"/>
        <end position="231"/>
    </location>
</feature>
<dbReference type="GO" id="GO:0005524">
    <property type="term" value="F:ATP binding"/>
    <property type="evidence" value="ECO:0007669"/>
    <property type="project" value="UniProtKB-KW"/>
</dbReference>
<evidence type="ECO:0000256" key="3">
    <source>
        <dbReference type="ARBA" id="ARBA00022741"/>
    </source>
</evidence>